<dbReference type="OrthoDB" id="5573484at2"/>
<comment type="caution">
    <text evidence="2">The sequence shown here is derived from an EMBL/GenBank/DDBJ whole genome shotgun (WGS) entry which is preliminary data.</text>
</comment>
<sequence length="427" mass="49384">MLLVYTHKITPRVSYVFKHICTRVLGVSVKFTTKLEEFIAYEGAKLSYTSKKLGNELHIRSVDLLFEQGILAIDIAVQDWEGVPCFFQIKDASAQIPYDIFAASFYLLSRYEEYLPHVKDSLGRFPASESLAGMHNFLEQPVIDIWIQRFARVLTTQFPDLITKKTDYKVHMLVTVPQSFKYKKLGVLRAVGGYFRDFGKLRFREILKRSQVLLGTRKDPYDSFGWLANVQKQSAIPFQIFFQIGDYGQTAKNIKHSKRSFQSTIKMIGDYCSVGLLLSPQAATDRQVLAVERKRLQEIIHRPMRSMHVSDFKLNLPYVYRDALDQEIQSDYTMGYANTTGFRAGTSLSFLFYDLDYEIQTPLLIHPVCMQSDNVINYKNHTIDFVNLKALSDRIKKVNGVFRISFSNHSFDDIYSKKLFRHLLADE</sequence>
<dbReference type="EMBL" id="JSAQ01000001">
    <property type="protein sequence ID" value="KGO07455.1"/>
    <property type="molecule type" value="Genomic_DNA"/>
</dbReference>
<dbReference type="CDD" id="cd10931">
    <property type="entry name" value="CE4_u7"/>
    <property type="match status" value="1"/>
</dbReference>
<dbReference type="PATRIC" id="fig|1300343.5.peg.1256"/>
<evidence type="ECO:0000313" key="2">
    <source>
        <dbReference type="EMBL" id="KGO07455.1"/>
    </source>
</evidence>
<gene>
    <name evidence="2" type="ORF">NV36_11835</name>
</gene>
<evidence type="ECO:0000313" key="3">
    <source>
        <dbReference type="Proteomes" id="UP000030140"/>
    </source>
</evidence>
<dbReference type="KEGG" id="ddo:I597_1245"/>
<organism evidence="2 3">
    <name type="scientific">Dokdonia donghaensis DSW-1</name>
    <dbReference type="NCBI Taxonomy" id="1300343"/>
    <lineage>
        <taxon>Bacteria</taxon>
        <taxon>Pseudomonadati</taxon>
        <taxon>Bacteroidota</taxon>
        <taxon>Flavobacteriia</taxon>
        <taxon>Flavobacteriales</taxon>
        <taxon>Flavobacteriaceae</taxon>
        <taxon>Dokdonia</taxon>
    </lineage>
</organism>
<dbReference type="Pfam" id="PF23019">
    <property type="entry name" value="DUF7033"/>
    <property type="match status" value="1"/>
</dbReference>
<evidence type="ECO:0000259" key="1">
    <source>
        <dbReference type="Pfam" id="PF23019"/>
    </source>
</evidence>
<protein>
    <recommendedName>
        <fullName evidence="1">DUF7033 domain-containing protein</fullName>
    </recommendedName>
</protein>
<dbReference type="AlphaFoldDB" id="A0A0A2H490"/>
<name>A0A0A2H490_9FLAO</name>
<dbReference type="InterPro" id="IPR054297">
    <property type="entry name" value="DUF7033"/>
</dbReference>
<proteinExistence type="predicted"/>
<reference evidence="2 3" key="1">
    <citation type="submission" date="2014-10" db="EMBL/GenBank/DDBJ databases">
        <title>Draft genome sequence of the proteorhodopsin-containing marine bacterium Dokdonia donghaensis.</title>
        <authorList>
            <person name="Gomez-Consarnau L."/>
            <person name="Gonzalez J.M."/>
            <person name="Riedel T."/>
            <person name="Jaenicke S."/>
            <person name="Wagner-Doebler I."/>
            <person name="Fuhrman J.A."/>
        </authorList>
    </citation>
    <scope>NUCLEOTIDE SEQUENCE [LARGE SCALE GENOMIC DNA]</scope>
    <source>
        <strain evidence="2 3">DSW-1</strain>
    </source>
</reference>
<dbReference type="Proteomes" id="UP000030140">
    <property type="component" value="Unassembled WGS sequence"/>
</dbReference>
<accession>A0A0A2H490</accession>
<keyword evidence="3" id="KW-1185">Reference proteome</keyword>
<feature type="domain" description="DUF7033" evidence="1">
    <location>
        <begin position="96"/>
        <end position="183"/>
    </location>
</feature>